<protein>
    <submittedName>
        <fullName evidence="1">Uncharacterized protein</fullName>
    </submittedName>
</protein>
<evidence type="ECO:0000313" key="2">
    <source>
        <dbReference type="Proteomes" id="UP000562929"/>
    </source>
</evidence>
<accession>A0A8H4QBU2</accession>
<proteinExistence type="predicted"/>
<dbReference type="EMBL" id="JAACLJ010000001">
    <property type="protein sequence ID" value="KAF4594685.1"/>
    <property type="molecule type" value="Genomic_DNA"/>
</dbReference>
<name>A0A8H4QBU2_9HYPO</name>
<gene>
    <name evidence="1" type="ORF">GQ602_000298</name>
</gene>
<reference evidence="1 2" key="1">
    <citation type="journal article" date="2020" name="G3 (Bethesda)">
        <title>Genetic Underpinnings of Host Manipulation by Ophiocordyceps as Revealed by Comparative Transcriptomics.</title>
        <authorList>
            <person name="Will I."/>
            <person name="Das B."/>
            <person name="Trinh T."/>
            <person name="Brachmann A."/>
            <person name="Ohm R.A."/>
            <person name="de Bekker C."/>
        </authorList>
    </citation>
    <scope>NUCLEOTIDE SEQUENCE [LARGE SCALE GENOMIC DNA]</scope>
    <source>
        <strain evidence="1 2">EC05</strain>
    </source>
</reference>
<sequence>METQTAGIEASYDFDARHFYIIEVKWPPRSYRCASPSASPRRPALYPVVYPVVEAQLGHGLSAVPLCLSPPDGAGPHAQPSHAPRIGPRHPLILVRREPSDGISCAAVLCAVLITLRLDTISPPPQLTPNPRRHSDFYLHPVSALDNPPPHPSPSDSHRKQISATVKLVVLSLVAASFPGSECVAGWLTPTQKRPGWYRSWSSFLPVTKVAFSLASLTACYTCLT</sequence>
<evidence type="ECO:0000313" key="1">
    <source>
        <dbReference type="EMBL" id="KAF4594685.1"/>
    </source>
</evidence>
<dbReference type="Proteomes" id="UP000562929">
    <property type="component" value="Unassembled WGS sequence"/>
</dbReference>
<comment type="caution">
    <text evidence="1">The sequence shown here is derived from an EMBL/GenBank/DDBJ whole genome shotgun (WGS) entry which is preliminary data.</text>
</comment>
<dbReference type="AlphaFoldDB" id="A0A8H4QBU2"/>
<organism evidence="1 2">
    <name type="scientific">Ophiocordyceps camponoti-floridani</name>
    <dbReference type="NCBI Taxonomy" id="2030778"/>
    <lineage>
        <taxon>Eukaryota</taxon>
        <taxon>Fungi</taxon>
        <taxon>Dikarya</taxon>
        <taxon>Ascomycota</taxon>
        <taxon>Pezizomycotina</taxon>
        <taxon>Sordariomycetes</taxon>
        <taxon>Hypocreomycetidae</taxon>
        <taxon>Hypocreales</taxon>
        <taxon>Ophiocordycipitaceae</taxon>
        <taxon>Ophiocordyceps</taxon>
    </lineage>
</organism>
<keyword evidence="2" id="KW-1185">Reference proteome</keyword>